<dbReference type="InParanoid" id="A0A152A4Q4"/>
<reference evidence="3 4" key="1">
    <citation type="submission" date="2015-12" db="EMBL/GenBank/DDBJ databases">
        <title>Dictyostelia acquired genes for synthesis and detection of signals that induce cell-type specialization by lateral gene transfer from prokaryotes.</title>
        <authorList>
            <person name="Gloeckner G."/>
            <person name="Schaap P."/>
        </authorList>
    </citation>
    <scope>NUCLEOTIDE SEQUENCE [LARGE SCALE GENOMIC DNA]</scope>
    <source>
        <strain evidence="3 4">TK</strain>
    </source>
</reference>
<evidence type="ECO:0000313" key="4">
    <source>
        <dbReference type="Proteomes" id="UP000076078"/>
    </source>
</evidence>
<evidence type="ECO:0000256" key="1">
    <source>
        <dbReference type="SAM" id="MobiDB-lite"/>
    </source>
</evidence>
<dbReference type="Gene3D" id="1.25.10.10">
    <property type="entry name" value="Leucine-rich Repeat Variant"/>
    <property type="match status" value="3"/>
</dbReference>
<evidence type="ECO:0000259" key="2">
    <source>
        <dbReference type="Pfam" id="PF13251"/>
    </source>
</evidence>
<comment type="caution">
    <text evidence="3">The sequence shown here is derived from an EMBL/GenBank/DDBJ whole genome shotgun (WGS) entry which is preliminary data.</text>
</comment>
<dbReference type="InterPro" id="IPR052107">
    <property type="entry name" value="HEAT6"/>
</dbReference>
<feature type="compositionally biased region" description="Low complexity" evidence="1">
    <location>
        <begin position="573"/>
        <end position="589"/>
    </location>
</feature>
<dbReference type="PANTHER" id="PTHR13366">
    <property type="entry name" value="MALARIA ANTIGEN-RELATED"/>
    <property type="match status" value="1"/>
</dbReference>
<dbReference type="FunCoup" id="A0A152A4Q4">
    <property type="interactions" value="56"/>
</dbReference>
<name>A0A152A4Q4_TIELA</name>
<dbReference type="SUPFAM" id="SSF48371">
    <property type="entry name" value="ARM repeat"/>
    <property type="match status" value="2"/>
</dbReference>
<feature type="region of interest" description="Disordered" evidence="1">
    <location>
        <begin position="449"/>
        <end position="478"/>
    </location>
</feature>
<dbReference type="InterPro" id="IPR016024">
    <property type="entry name" value="ARM-type_fold"/>
</dbReference>
<sequence>MEDNELFEKINFLSLKQPINTNHYNINNIISNINNNFSNVVSLTNNSIATVALQPQPNHQPSNNSSSNSLFLNNPLIQNSPTFHNNIPNKPSVTHSNKHQNSSHKQQPHQHGIPLPHHHSHHSPTIIDYNQRQIEDIFQLFNEFIQKIQNKTLVVQQEHEQYLIKLCQLLPLNVNYHKLSTTVTTSTIPTTNITPQQQQQPVIGLFHLPLKLFQLIVLMTRSNQISFSEHPTDLDYILNFILQNVQYQSSSTSTPNNIVSNQKQINSSNSSNNINNSASNINQNINIGLRIESLKALSSILYNNGQYISTKNYPGLIEKLLDLCNYQNPLIDQESKRLATIALGNLCVQCGVKLSKFYQQIFERLSQNLEKLTSQLLNNDRFHIKFTCSVLRSLQLVASQIKGVIEHRPQSLYNILKKLMFFGINLSSSISSVLIYQYQFDQISDYDDDNTDESNSHDQSSLLIGHSGRPKRIDTGLNSDQESYDERFSLSKVRYLTINLLTTLVKNSPKVFFGYWSLFLPSSPFPLTPSLFTSIIHDPDLKVKIASLNFLYSIIDGSKDFLVAVSINHSNTNHSNNNNNNNNHHSSSTGVISNNKAPQTFTSFSQNLSTILKEIHSGLILILGQDPISCSFRVHVLRCITTLISNCPYDRLPSGLIGNLFTSVSTGSQDTEPSIQLISLTAIKLLLESPTPTQPHELLPILQQSHSQQILSMIIEMPLRTTELADSIRLEAIQIYGALSKFNLDIFQLQSTRIFQVLLTLVHRFTELSEQIKIQTLKTFEEISKSLKDHNGTSPQQQQVEEQYWKLFFEILQQLVSDSIPQIRSAICNCLSNITSSKFQTLPISTQLFCISVIIGLISDESPLVKASACRSIGILIKLESLQDDTSFLSKSALCLTKSMNDSNINVKIKACWSLANLCDHFVTLKTTNPEIFNDIPEEIFITLLEVLLLASQDNPKIRSNAVRALGNFARFASKTLLSSIVDSQKSTQTVLERIINSLLSNASDPSTSFNFVKVKWNSCYALGNIFQNDEIEFTGDQPWLSRIYSTLVTLVRTCKNYKTRINATCSLASIGHTRLKYGVYYRQILECLLDSLRNINSISDTSEFQYKDNLERQSELALIHLLSEMSMDEINQYPSLILDYYGECFNSFSKNQPSPNQDRPITTEYQQSLVILKEMVKHLLQNSPSKETLFKISKLLLLFDSFSNEEIQQIHSLIK</sequence>
<dbReference type="Proteomes" id="UP000076078">
    <property type="component" value="Unassembled WGS sequence"/>
</dbReference>
<dbReference type="PANTHER" id="PTHR13366:SF0">
    <property type="entry name" value="HEAT REPEAT-CONTAINING PROTEIN 6"/>
    <property type="match status" value="1"/>
</dbReference>
<dbReference type="EMBL" id="LODT01000011">
    <property type="protein sequence ID" value="KYR01222.1"/>
    <property type="molecule type" value="Genomic_DNA"/>
</dbReference>
<dbReference type="OMA" id="INSNFDR"/>
<dbReference type="InterPro" id="IPR011989">
    <property type="entry name" value="ARM-like"/>
</dbReference>
<dbReference type="Pfam" id="PF13251">
    <property type="entry name" value="DUF4042"/>
    <property type="match status" value="2"/>
</dbReference>
<dbReference type="STRING" id="361077.A0A152A4Q4"/>
<organism evidence="3 4">
    <name type="scientific">Tieghemostelium lacteum</name>
    <name type="common">Slime mold</name>
    <name type="synonym">Dictyostelium lacteum</name>
    <dbReference type="NCBI Taxonomy" id="361077"/>
    <lineage>
        <taxon>Eukaryota</taxon>
        <taxon>Amoebozoa</taxon>
        <taxon>Evosea</taxon>
        <taxon>Eumycetozoa</taxon>
        <taxon>Dictyostelia</taxon>
        <taxon>Dictyosteliales</taxon>
        <taxon>Raperosteliaceae</taxon>
        <taxon>Tieghemostelium</taxon>
    </lineage>
</organism>
<feature type="domain" description="DUF4042" evidence="2">
    <location>
        <begin position="492"/>
        <end position="569"/>
    </location>
</feature>
<proteinExistence type="predicted"/>
<dbReference type="OrthoDB" id="66533at2759"/>
<protein>
    <submittedName>
        <fullName evidence="3">HEAT repeat-containing protein</fullName>
    </submittedName>
</protein>
<feature type="compositionally biased region" description="Basic residues" evidence="1">
    <location>
        <begin position="96"/>
        <end position="108"/>
    </location>
</feature>
<dbReference type="AlphaFoldDB" id="A0A152A4Q4"/>
<gene>
    <name evidence="3" type="ORF">DLAC_02340</name>
</gene>
<feature type="compositionally biased region" description="Polar residues" evidence="1">
    <location>
        <begin position="77"/>
        <end position="95"/>
    </location>
</feature>
<accession>A0A152A4Q4</accession>
<feature type="region of interest" description="Disordered" evidence="1">
    <location>
        <begin position="573"/>
        <end position="592"/>
    </location>
</feature>
<feature type="region of interest" description="Disordered" evidence="1">
    <location>
        <begin position="54"/>
        <end position="123"/>
    </location>
</feature>
<feature type="domain" description="DUF4042" evidence="2">
    <location>
        <begin position="593"/>
        <end position="694"/>
    </location>
</feature>
<dbReference type="InterPro" id="IPR025283">
    <property type="entry name" value="DUF4042"/>
</dbReference>
<keyword evidence="4" id="KW-1185">Reference proteome</keyword>
<evidence type="ECO:0000313" key="3">
    <source>
        <dbReference type="EMBL" id="KYR01222.1"/>
    </source>
</evidence>
<feature type="compositionally biased region" description="Low complexity" evidence="1">
    <location>
        <begin position="54"/>
        <end position="76"/>
    </location>
</feature>